<dbReference type="Proteomes" id="UP000814243">
    <property type="component" value="Unassembled WGS sequence"/>
</dbReference>
<organism evidence="1 2">
    <name type="scientific">Spodoptera exigua</name>
    <name type="common">Beet armyworm</name>
    <name type="synonym">Noctua fulgens</name>
    <dbReference type="NCBI Taxonomy" id="7107"/>
    <lineage>
        <taxon>Eukaryota</taxon>
        <taxon>Metazoa</taxon>
        <taxon>Ecdysozoa</taxon>
        <taxon>Arthropoda</taxon>
        <taxon>Hexapoda</taxon>
        <taxon>Insecta</taxon>
        <taxon>Pterygota</taxon>
        <taxon>Neoptera</taxon>
        <taxon>Endopterygota</taxon>
        <taxon>Lepidoptera</taxon>
        <taxon>Glossata</taxon>
        <taxon>Ditrysia</taxon>
        <taxon>Noctuoidea</taxon>
        <taxon>Noctuidae</taxon>
        <taxon>Amphipyrinae</taxon>
        <taxon>Spodoptera</taxon>
    </lineage>
</organism>
<protein>
    <recommendedName>
        <fullName evidence="3">Fibroin heavy chain-like</fullName>
    </recommendedName>
</protein>
<sequence>MALGVVVTQSDLSGGLMCLVYKLRGMFHNYPQPPEERSRRPWKRKEKWPPNSSSLLPFLLLPMHCQSGIPAVVMRIGRSPSISYGFGSGFSSNIGGISHSTGIGASFQSGEGEAYGAGIGSSNGGYARGVGIANAGNSHPVQYHHAYQAPQPAYESAVASAQNFGGYGNAVSSAQSVGGNNFGSAVSSAQSGGLARFNSAVSSAQNVHGYGSAVSSANSGYGSALSSAHNSGFGSSVSSAQTRGHGYGSAVSAAENIGGYGASTAQVARQSPGGIQHSGATSINAPGLQAAHSHAINSGFY</sequence>
<dbReference type="EMBL" id="JACEFF010000654">
    <property type="protein sequence ID" value="KAH9633499.1"/>
    <property type="molecule type" value="Genomic_DNA"/>
</dbReference>
<dbReference type="AlphaFoldDB" id="A0A922SDP3"/>
<name>A0A922SDP3_SPOEX</name>
<accession>A0A922SDP3</accession>
<comment type="caution">
    <text evidence="1">The sequence shown here is derived from an EMBL/GenBank/DDBJ whole genome shotgun (WGS) entry which is preliminary data.</text>
</comment>
<gene>
    <name evidence="1" type="ORF">HF086_013176</name>
</gene>
<proteinExistence type="predicted"/>
<reference evidence="1" key="1">
    <citation type="journal article" date="2021" name="G3 (Bethesda)">
        <title>Genome and transcriptome analysis of the beet armyworm Spodoptera exigua reveals targets for pest control. .</title>
        <authorList>
            <person name="Simon S."/>
            <person name="Breeschoten T."/>
            <person name="Jansen H.J."/>
            <person name="Dirks R.P."/>
            <person name="Schranz M.E."/>
            <person name="Ros V.I.D."/>
        </authorList>
    </citation>
    <scope>NUCLEOTIDE SEQUENCE</scope>
    <source>
        <strain evidence="1">TB_SE_WUR_2020</strain>
    </source>
</reference>
<evidence type="ECO:0000313" key="1">
    <source>
        <dbReference type="EMBL" id="KAH9633499.1"/>
    </source>
</evidence>
<evidence type="ECO:0008006" key="3">
    <source>
        <dbReference type="Google" id="ProtNLM"/>
    </source>
</evidence>
<evidence type="ECO:0000313" key="2">
    <source>
        <dbReference type="Proteomes" id="UP000814243"/>
    </source>
</evidence>